<evidence type="ECO:0000256" key="7">
    <source>
        <dbReference type="RuleBase" id="RU363032"/>
    </source>
</evidence>
<feature type="transmembrane region" description="Helical" evidence="7">
    <location>
        <begin position="153"/>
        <end position="174"/>
    </location>
</feature>
<feature type="transmembrane region" description="Helical" evidence="7">
    <location>
        <begin position="86"/>
        <end position="109"/>
    </location>
</feature>
<dbReference type="PANTHER" id="PTHR43744">
    <property type="entry name" value="ABC TRANSPORTER PERMEASE PROTEIN MG189-RELATED-RELATED"/>
    <property type="match status" value="1"/>
</dbReference>
<dbReference type="Gene3D" id="1.10.3720.10">
    <property type="entry name" value="MetI-like"/>
    <property type="match status" value="1"/>
</dbReference>
<feature type="transmembrane region" description="Helical" evidence="7">
    <location>
        <begin position="121"/>
        <end position="141"/>
    </location>
</feature>
<dbReference type="PROSITE" id="PS50928">
    <property type="entry name" value="ABC_TM1"/>
    <property type="match status" value="1"/>
</dbReference>
<dbReference type="AlphaFoldDB" id="A0A9D1TBR0"/>
<dbReference type="InterPro" id="IPR000515">
    <property type="entry name" value="MetI-like"/>
</dbReference>
<feature type="transmembrane region" description="Helical" evidence="7">
    <location>
        <begin position="194"/>
        <end position="221"/>
    </location>
</feature>
<dbReference type="GO" id="GO:0005886">
    <property type="term" value="C:plasma membrane"/>
    <property type="evidence" value="ECO:0007669"/>
    <property type="project" value="UniProtKB-SubCell"/>
</dbReference>
<evidence type="ECO:0000313" key="10">
    <source>
        <dbReference type="Proteomes" id="UP000886884"/>
    </source>
</evidence>
<comment type="similarity">
    <text evidence="7">Belongs to the binding-protein-dependent transport system permease family.</text>
</comment>
<keyword evidence="6 7" id="KW-0472">Membrane</keyword>
<accession>A0A9D1TBR0</accession>
<evidence type="ECO:0000259" key="8">
    <source>
        <dbReference type="PROSITE" id="PS50928"/>
    </source>
</evidence>
<dbReference type="Proteomes" id="UP000886884">
    <property type="component" value="Unassembled WGS sequence"/>
</dbReference>
<keyword evidence="2 7" id="KW-0813">Transport</keyword>
<protein>
    <submittedName>
        <fullName evidence="9">Carbohydrate ABC transporter permease</fullName>
    </submittedName>
</protein>
<evidence type="ECO:0000256" key="1">
    <source>
        <dbReference type="ARBA" id="ARBA00004651"/>
    </source>
</evidence>
<organism evidence="9 10">
    <name type="scientific">Candidatus Ornithocaccomicrobium faecavium</name>
    <dbReference type="NCBI Taxonomy" id="2840890"/>
    <lineage>
        <taxon>Bacteria</taxon>
        <taxon>Bacillati</taxon>
        <taxon>Bacillota</taxon>
        <taxon>Clostridia</taxon>
        <taxon>Candidatus Ornithocaccomicrobium</taxon>
    </lineage>
</organism>
<name>A0A9D1TBR0_9FIRM</name>
<dbReference type="Pfam" id="PF00528">
    <property type="entry name" value="BPD_transp_1"/>
    <property type="match status" value="1"/>
</dbReference>
<evidence type="ECO:0000313" key="9">
    <source>
        <dbReference type="EMBL" id="HIV26710.1"/>
    </source>
</evidence>
<evidence type="ECO:0000256" key="5">
    <source>
        <dbReference type="ARBA" id="ARBA00022989"/>
    </source>
</evidence>
<reference evidence="9" key="2">
    <citation type="journal article" date="2021" name="PeerJ">
        <title>Extensive microbial diversity within the chicken gut microbiome revealed by metagenomics and culture.</title>
        <authorList>
            <person name="Gilroy R."/>
            <person name="Ravi A."/>
            <person name="Getino M."/>
            <person name="Pursley I."/>
            <person name="Horton D.L."/>
            <person name="Alikhan N.F."/>
            <person name="Baker D."/>
            <person name="Gharbi K."/>
            <person name="Hall N."/>
            <person name="Watson M."/>
            <person name="Adriaenssens E.M."/>
            <person name="Foster-Nyarko E."/>
            <person name="Jarju S."/>
            <person name="Secka A."/>
            <person name="Antonio M."/>
            <person name="Oren A."/>
            <person name="Chaudhuri R.R."/>
            <person name="La Ragione R."/>
            <person name="Hildebrand F."/>
            <person name="Pallen M.J."/>
        </authorList>
    </citation>
    <scope>NUCLEOTIDE SEQUENCE</scope>
    <source>
        <strain evidence="9">CHK183-6373</strain>
    </source>
</reference>
<evidence type="ECO:0000256" key="3">
    <source>
        <dbReference type="ARBA" id="ARBA00022475"/>
    </source>
</evidence>
<proteinExistence type="inferred from homology"/>
<keyword evidence="5 7" id="KW-1133">Transmembrane helix</keyword>
<dbReference type="CDD" id="cd06261">
    <property type="entry name" value="TM_PBP2"/>
    <property type="match status" value="1"/>
</dbReference>
<dbReference type="InterPro" id="IPR035906">
    <property type="entry name" value="MetI-like_sf"/>
</dbReference>
<dbReference type="EMBL" id="DVOT01000037">
    <property type="protein sequence ID" value="HIV26710.1"/>
    <property type="molecule type" value="Genomic_DNA"/>
</dbReference>
<keyword evidence="4 7" id="KW-0812">Transmembrane</keyword>
<comment type="subcellular location">
    <subcellularLocation>
        <location evidence="1 7">Cell membrane</location>
        <topology evidence="1 7">Multi-pass membrane protein</topology>
    </subcellularLocation>
</comment>
<dbReference type="SUPFAM" id="SSF161098">
    <property type="entry name" value="MetI-like"/>
    <property type="match status" value="1"/>
</dbReference>
<feature type="transmembrane region" description="Helical" evidence="7">
    <location>
        <begin position="279"/>
        <end position="296"/>
    </location>
</feature>
<feature type="domain" description="ABC transmembrane type-1" evidence="8">
    <location>
        <begin position="86"/>
        <end position="296"/>
    </location>
</feature>
<reference evidence="9" key="1">
    <citation type="submission" date="2020-10" db="EMBL/GenBank/DDBJ databases">
        <authorList>
            <person name="Gilroy R."/>
        </authorList>
    </citation>
    <scope>NUCLEOTIDE SEQUENCE</scope>
    <source>
        <strain evidence="9">CHK183-6373</strain>
    </source>
</reference>
<evidence type="ECO:0000256" key="6">
    <source>
        <dbReference type="ARBA" id="ARBA00023136"/>
    </source>
</evidence>
<dbReference type="PANTHER" id="PTHR43744:SF9">
    <property type="entry name" value="POLYGALACTURONAN_RHAMNOGALACTURONAN TRANSPORT SYSTEM PERMEASE PROTEIN YTCP"/>
    <property type="match status" value="1"/>
</dbReference>
<gene>
    <name evidence="9" type="ORF">IAA64_01970</name>
</gene>
<dbReference type="GO" id="GO:0055085">
    <property type="term" value="P:transmembrane transport"/>
    <property type="evidence" value="ECO:0007669"/>
    <property type="project" value="InterPro"/>
</dbReference>
<sequence>MTEMRAPRRRYRGPLAIGNAANAVIVIILGIFTLSCVLPILLIYISSFTAERAITKNGFSFFPEEWSVTAYEMLFGQSLRQITTSYLNTIVLTVLGTVLSLLILTMYAFAISRKDFKLRQFLTFFAYFTMLFNGGMVSSYIVNSNVFGMRNTFWVLLLPSLCGAYNIIVLRTFFSSAGTESLIEAAKIDGASEFRIYGQIILPISKPALATIGLFTAIAYFSKWFEVLMYIDDRELWTIQYMLQRVMKDIQYLRDNPDIAMSEEGIAMLANLPNESAKMALTVITMTPVLAFYPFFQKYFVKGLTLGAIKG</sequence>
<comment type="caution">
    <text evidence="9">The sequence shown here is derived from an EMBL/GenBank/DDBJ whole genome shotgun (WGS) entry which is preliminary data.</text>
</comment>
<keyword evidence="3" id="KW-1003">Cell membrane</keyword>
<evidence type="ECO:0000256" key="2">
    <source>
        <dbReference type="ARBA" id="ARBA00022448"/>
    </source>
</evidence>
<feature type="transmembrane region" description="Helical" evidence="7">
    <location>
        <begin position="21"/>
        <end position="45"/>
    </location>
</feature>
<evidence type="ECO:0000256" key="4">
    <source>
        <dbReference type="ARBA" id="ARBA00022692"/>
    </source>
</evidence>